<name>A0A6I6K2Y7_9BACT</name>
<dbReference type="KEGG" id="mcos:GM418_30190"/>
<organism evidence="2 3">
    <name type="scientific">Maribellus comscasis</name>
    <dbReference type="NCBI Taxonomy" id="2681766"/>
    <lineage>
        <taxon>Bacteria</taxon>
        <taxon>Pseudomonadati</taxon>
        <taxon>Bacteroidota</taxon>
        <taxon>Bacteroidia</taxon>
        <taxon>Marinilabiliales</taxon>
        <taxon>Prolixibacteraceae</taxon>
        <taxon>Maribellus</taxon>
    </lineage>
</organism>
<evidence type="ECO:0000256" key="1">
    <source>
        <dbReference type="SAM" id="Phobius"/>
    </source>
</evidence>
<gene>
    <name evidence="2" type="ORF">GM418_30190</name>
</gene>
<proteinExistence type="predicted"/>
<accession>A0A6I6K2Y7</accession>
<dbReference type="EMBL" id="CP046401">
    <property type="protein sequence ID" value="QGY47780.1"/>
    <property type="molecule type" value="Genomic_DNA"/>
</dbReference>
<evidence type="ECO:0000313" key="3">
    <source>
        <dbReference type="Proteomes" id="UP000428260"/>
    </source>
</evidence>
<dbReference type="InterPro" id="IPR025407">
    <property type="entry name" value="DUF4133"/>
</dbReference>
<feature type="transmembrane region" description="Helical" evidence="1">
    <location>
        <begin position="47"/>
        <end position="64"/>
    </location>
</feature>
<dbReference type="AlphaFoldDB" id="A0A6I6K2Y7"/>
<sequence>MNTYTIQKIDTNLYIKGFSGSLVYSALYGILVALIAFVVLYIAAGTFVSVAVCVPAFFAWLYRLNRIQKKYGHRGWHKKRIARQLPEFITIKKRICQN</sequence>
<dbReference type="Pfam" id="PF13571">
    <property type="entry name" value="DUF4133"/>
    <property type="match status" value="1"/>
</dbReference>
<keyword evidence="1" id="KW-0472">Membrane</keyword>
<evidence type="ECO:0000313" key="2">
    <source>
        <dbReference type="EMBL" id="QGY47780.1"/>
    </source>
</evidence>
<keyword evidence="3" id="KW-1185">Reference proteome</keyword>
<protein>
    <submittedName>
        <fullName evidence="2">DUF4133 domain-containing protein</fullName>
    </submittedName>
</protein>
<keyword evidence="1" id="KW-1133">Transmembrane helix</keyword>
<dbReference type="RefSeq" id="WP_158871972.1">
    <property type="nucleotide sequence ID" value="NZ_CP046401.1"/>
</dbReference>
<keyword evidence="1" id="KW-0812">Transmembrane</keyword>
<reference evidence="2 3" key="1">
    <citation type="submission" date="2019-11" db="EMBL/GenBank/DDBJ databases">
        <authorList>
            <person name="Zheng R.K."/>
            <person name="Sun C.M."/>
        </authorList>
    </citation>
    <scope>NUCLEOTIDE SEQUENCE [LARGE SCALE GENOMIC DNA]</scope>
    <source>
        <strain evidence="2 3">WC007</strain>
    </source>
</reference>
<dbReference type="Proteomes" id="UP000428260">
    <property type="component" value="Chromosome"/>
</dbReference>
<feature type="transmembrane region" description="Helical" evidence="1">
    <location>
        <begin position="21"/>
        <end position="41"/>
    </location>
</feature>